<accession>A0A6P9A5C9</accession>
<evidence type="ECO:0000256" key="7">
    <source>
        <dbReference type="ARBA" id="ARBA00023136"/>
    </source>
</evidence>
<dbReference type="AlphaFoldDB" id="A0A6P9A5C9"/>
<dbReference type="RefSeq" id="XP_034252705.1">
    <property type="nucleotide sequence ID" value="XM_034396814.1"/>
</dbReference>
<dbReference type="OrthoDB" id="16510at2759"/>
<proteinExistence type="inferred from homology"/>
<dbReference type="GO" id="GO:0072546">
    <property type="term" value="C:EMC complex"/>
    <property type="evidence" value="ECO:0007669"/>
    <property type="project" value="InterPro"/>
</dbReference>
<evidence type="ECO:0000313" key="10">
    <source>
        <dbReference type="Proteomes" id="UP000515158"/>
    </source>
</evidence>
<evidence type="ECO:0000256" key="4">
    <source>
        <dbReference type="ARBA" id="ARBA00022692"/>
    </source>
</evidence>
<dbReference type="Pfam" id="PF07019">
    <property type="entry name" value="EMC6"/>
    <property type="match status" value="1"/>
</dbReference>
<evidence type="ECO:0000256" key="9">
    <source>
        <dbReference type="SAM" id="Phobius"/>
    </source>
</evidence>
<dbReference type="PANTHER" id="PTHR20994:SF0">
    <property type="entry name" value="ER MEMBRANE PROTEIN COMPLEX SUBUNIT 6"/>
    <property type="match status" value="1"/>
</dbReference>
<evidence type="ECO:0000256" key="2">
    <source>
        <dbReference type="ARBA" id="ARBA00009436"/>
    </source>
</evidence>
<evidence type="ECO:0000256" key="3">
    <source>
        <dbReference type="ARBA" id="ARBA00020827"/>
    </source>
</evidence>
<keyword evidence="10" id="KW-1185">Reference proteome</keyword>
<dbReference type="InterPro" id="IPR029008">
    <property type="entry name" value="EMC6-like"/>
</dbReference>
<organism evidence="11">
    <name type="scientific">Thrips palmi</name>
    <name type="common">Melon thrips</name>
    <dbReference type="NCBI Taxonomy" id="161013"/>
    <lineage>
        <taxon>Eukaryota</taxon>
        <taxon>Metazoa</taxon>
        <taxon>Ecdysozoa</taxon>
        <taxon>Arthropoda</taxon>
        <taxon>Hexapoda</taxon>
        <taxon>Insecta</taxon>
        <taxon>Pterygota</taxon>
        <taxon>Neoptera</taxon>
        <taxon>Paraneoptera</taxon>
        <taxon>Thysanoptera</taxon>
        <taxon>Terebrantia</taxon>
        <taxon>Thripoidea</taxon>
        <taxon>Thripidae</taxon>
        <taxon>Thrips</taxon>
    </lineage>
</organism>
<feature type="transmembrane region" description="Helical" evidence="9">
    <location>
        <begin position="48"/>
        <end position="73"/>
    </location>
</feature>
<evidence type="ECO:0000256" key="5">
    <source>
        <dbReference type="ARBA" id="ARBA00022824"/>
    </source>
</evidence>
<sequence>MCAGRIKTAHRGTGDIVAFSESAVRNNAAVVEYCRTSMSALSGSTAGILGLTGFLGFGFYVFAVFGLWCLILLKAGVRWEKYFTNRRSLLTNGFLGGLVTYILFWTFLYGMVHVY</sequence>
<dbReference type="InterPro" id="IPR008504">
    <property type="entry name" value="Emc6"/>
</dbReference>
<comment type="similarity">
    <text evidence="2">Belongs to the EMC6 family.</text>
</comment>
<keyword evidence="6 9" id="KW-1133">Transmembrane helix</keyword>
<dbReference type="CTD" id="83460"/>
<dbReference type="PANTHER" id="PTHR20994">
    <property type="entry name" value="ER MEMBRANE PROTEIN COMPLEX SUBUNIT 6"/>
    <property type="match status" value="1"/>
</dbReference>
<dbReference type="KEGG" id="tpal:117652143"/>
<dbReference type="Proteomes" id="UP000515158">
    <property type="component" value="Unplaced"/>
</dbReference>
<evidence type="ECO:0000256" key="1">
    <source>
        <dbReference type="ARBA" id="ARBA00004477"/>
    </source>
</evidence>
<evidence type="ECO:0000256" key="6">
    <source>
        <dbReference type="ARBA" id="ARBA00022989"/>
    </source>
</evidence>
<dbReference type="FunCoup" id="A0A6P9A5C9">
    <property type="interactions" value="911"/>
</dbReference>
<dbReference type="GeneID" id="117652143"/>
<keyword evidence="7 9" id="KW-0472">Membrane</keyword>
<gene>
    <name evidence="11" type="primary">LOC117652143</name>
</gene>
<feature type="transmembrane region" description="Helical" evidence="9">
    <location>
        <begin position="94"/>
        <end position="112"/>
    </location>
</feature>
<comment type="subcellular location">
    <subcellularLocation>
        <location evidence="1">Endoplasmic reticulum membrane</location>
        <topology evidence="1">Multi-pass membrane protein</topology>
    </subcellularLocation>
</comment>
<evidence type="ECO:0000313" key="11">
    <source>
        <dbReference type="RefSeq" id="XP_034252705.1"/>
    </source>
</evidence>
<dbReference type="GO" id="GO:0034975">
    <property type="term" value="P:protein folding in endoplasmic reticulum"/>
    <property type="evidence" value="ECO:0007669"/>
    <property type="project" value="TreeGrafter"/>
</dbReference>
<protein>
    <recommendedName>
        <fullName evidence="3">ER membrane protein complex subunit 6</fullName>
    </recommendedName>
    <alternativeName>
        <fullName evidence="8">Transmembrane protein 93</fullName>
    </alternativeName>
</protein>
<name>A0A6P9A5C9_THRPL</name>
<keyword evidence="4 9" id="KW-0812">Transmembrane</keyword>
<evidence type="ECO:0000256" key="8">
    <source>
        <dbReference type="ARBA" id="ARBA00031072"/>
    </source>
</evidence>
<keyword evidence="5" id="KW-0256">Endoplasmic reticulum</keyword>
<reference evidence="11" key="1">
    <citation type="submission" date="2025-08" db="UniProtKB">
        <authorList>
            <consortium name="RefSeq"/>
        </authorList>
    </citation>
    <scope>IDENTIFICATION</scope>
    <source>
        <tissue evidence="11">Total insect</tissue>
    </source>
</reference>
<dbReference type="InParanoid" id="A0A6P9A5C9"/>
<dbReference type="GO" id="GO:0000045">
    <property type="term" value="P:autophagosome assembly"/>
    <property type="evidence" value="ECO:0007669"/>
    <property type="project" value="TreeGrafter"/>
</dbReference>